<keyword evidence="1" id="KW-1133">Transmembrane helix</keyword>
<accession>A0A8S9Q4Y0</accession>
<evidence type="ECO:0000313" key="3">
    <source>
        <dbReference type="Proteomes" id="UP000712600"/>
    </source>
</evidence>
<organism evidence="2 3">
    <name type="scientific">Brassica cretica</name>
    <name type="common">Mustard</name>
    <dbReference type="NCBI Taxonomy" id="69181"/>
    <lineage>
        <taxon>Eukaryota</taxon>
        <taxon>Viridiplantae</taxon>
        <taxon>Streptophyta</taxon>
        <taxon>Embryophyta</taxon>
        <taxon>Tracheophyta</taxon>
        <taxon>Spermatophyta</taxon>
        <taxon>Magnoliopsida</taxon>
        <taxon>eudicotyledons</taxon>
        <taxon>Gunneridae</taxon>
        <taxon>Pentapetalae</taxon>
        <taxon>rosids</taxon>
        <taxon>malvids</taxon>
        <taxon>Brassicales</taxon>
        <taxon>Brassicaceae</taxon>
        <taxon>Brassiceae</taxon>
        <taxon>Brassica</taxon>
    </lineage>
</organism>
<name>A0A8S9Q4Y0_BRACR</name>
<dbReference type="Proteomes" id="UP000712600">
    <property type="component" value="Unassembled WGS sequence"/>
</dbReference>
<proteinExistence type="predicted"/>
<evidence type="ECO:0000256" key="1">
    <source>
        <dbReference type="SAM" id="Phobius"/>
    </source>
</evidence>
<keyword evidence="1" id="KW-0812">Transmembrane</keyword>
<dbReference type="AlphaFoldDB" id="A0A8S9Q4Y0"/>
<comment type="caution">
    <text evidence="2">The sequence shown here is derived from an EMBL/GenBank/DDBJ whole genome shotgun (WGS) entry which is preliminary data.</text>
</comment>
<sequence length="96" mass="10830">MECFRQLVWRVSMVSWRAPISVLAAEGFRVFVHGFSGMMRAASFSSDFLLPGAYVWFIAEALSTGFFGYSGHVVIWFCFIVTGTFILVSESGSRRR</sequence>
<dbReference type="EMBL" id="QGKX02001290">
    <property type="protein sequence ID" value="KAF3538785.1"/>
    <property type="molecule type" value="Genomic_DNA"/>
</dbReference>
<protein>
    <submittedName>
        <fullName evidence="2">Uncharacterized protein</fullName>
    </submittedName>
</protein>
<keyword evidence="1" id="KW-0472">Membrane</keyword>
<gene>
    <name evidence="2" type="ORF">F2Q69_00023101</name>
</gene>
<evidence type="ECO:0000313" key="2">
    <source>
        <dbReference type="EMBL" id="KAF3538785.1"/>
    </source>
</evidence>
<reference evidence="2" key="1">
    <citation type="submission" date="2019-12" db="EMBL/GenBank/DDBJ databases">
        <title>Genome sequencing and annotation of Brassica cretica.</title>
        <authorList>
            <person name="Studholme D.J."/>
            <person name="Sarris P."/>
        </authorList>
    </citation>
    <scope>NUCLEOTIDE SEQUENCE</scope>
    <source>
        <strain evidence="2">PFS-109/04</strain>
        <tissue evidence="2">Leaf</tissue>
    </source>
</reference>
<feature type="transmembrane region" description="Helical" evidence="1">
    <location>
        <begin position="73"/>
        <end position="89"/>
    </location>
</feature>